<reference evidence="6" key="1">
    <citation type="journal article" date="2014" name="Int. J. Syst. Evol. Microbiol.">
        <title>Complete genome sequence of Corynebacterium casei LMG S-19264T (=DSM 44701T), isolated from a smear-ripened cheese.</title>
        <authorList>
            <consortium name="US DOE Joint Genome Institute (JGI-PGF)"/>
            <person name="Walter F."/>
            <person name="Albersmeier A."/>
            <person name="Kalinowski J."/>
            <person name="Ruckert C."/>
        </authorList>
    </citation>
    <scope>NUCLEOTIDE SEQUENCE</scope>
    <source>
        <strain evidence="6">KCTC 32513</strain>
    </source>
</reference>
<name>A0A8J3CR28_9PROT</name>
<evidence type="ECO:0000256" key="3">
    <source>
        <dbReference type="ARBA" id="ARBA00022833"/>
    </source>
</evidence>
<evidence type="ECO:0000256" key="4">
    <source>
        <dbReference type="PROSITE-ProRule" id="PRU00510"/>
    </source>
</evidence>
<reference evidence="6" key="2">
    <citation type="submission" date="2020-09" db="EMBL/GenBank/DDBJ databases">
        <authorList>
            <person name="Sun Q."/>
            <person name="Kim S."/>
        </authorList>
    </citation>
    <scope>NUCLEOTIDE SEQUENCE</scope>
    <source>
        <strain evidence="6">KCTC 32513</strain>
    </source>
</reference>
<proteinExistence type="predicted"/>
<dbReference type="Gene3D" id="1.20.120.910">
    <property type="entry name" value="DksA, coiled-coil domain"/>
    <property type="match status" value="1"/>
</dbReference>
<dbReference type="InterPro" id="IPR000962">
    <property type="entry name" value="Znf_DskA_TraR"/>
</dbReference>
<dbReference type="AlphaFoldDB" id="A0A8J3CR28"/>
<dbReference type="EMBL" id="BMZH01000002">
    <property type="protein sequence ID" value="GHA86729.1"/>
    <property type="molecule type" value="Genomic_DNA"/>
</dbReference>
<organism evidence="6 7">
    <name type="scientific">Algimonas arctica</name>
    <dbReference type="NCBI Taxonomy" id="1479486"/>
    <lineage>
        <taxon>Bacteria</taxon>
        <taxon>Pseudomonadati</taxon>
        <taxon>Pseudomonadota</taxon>
        <taxon>Alphaproteobacteria</taxon>
        <taxon>Maricaulales</taxon>
        <taxon>Robiginitomaculaceae</taxon>
        <taxon>Algimonas</taxon>
    </lineage>
</organism>
<evidence type="ECO:0000259" key="5">
    <source>
        <dbReference type="Pfam" id="PF01258"/>
    </source>
</evidence>
<keyword evidence="1" id="KW-0479">Metal-binding</keyword>
<dbReference type="Pfam" id="PF01258">
    <property type="entry name" value="zf-dskA_traR"/>
    <property type="match status" value="1"/>
</dbReference>
<dbReference type="PANTHER" id="PTHR38777">
    <property type="entry name" value="FELS-2 PROPHAGE PROTEIN"/>
    <property type="match status" value="1"/>
</dbReference>
<dbReference type="PROSITE" id="PS51128">
    <property type="entry name" value="ZF_DKSA_2"/>
    <property type="match status" value="1"/>
</dbReference>
<evidence type="ECO:0000313" key="7">
    <source>
        <dbReference type="Proteomes" id="UP000634004"/>
    </source>
</evidence>
<keyword evidence="7" id="KW-1185">Reference proteome</keyword>
<dbReference type="NCBIfam" id="NF008243">
    <property type="entry name" value="PRK11019.1"/>
    <property type="match status" value="1"/>
</dbReference>
<evidence type="ECO:0000256" key="1">
    <source>
        <dbReference type="ARBA" id="ARBA00022723"/>
    </source>
</evidence>
<accession>A0A8J3CR28</accession>
<dbReference type="PANTHER" id="PTHR38777:SF1">
    <property type="entry name" value="DNAK SUPPRESSOR PROTEIN"/>
    <property type="match status" value="1"/>
</dbReference>
<dbReference type="GO" id="GO:0008270">
    <property type="term" value="F:zinc ion binding"/>
    <property type="evidence" value="ECO:0007669"/>
    <property type="project" value="UniProtKB-KW"/>
</dbReference>
<protein>
    <recommendedName>
        <fullName evidence="5">Zinc finger DksA/TraR C4-type domain-containing protein</fullName>
    </recommendedName>
</protein>
<keyword evidence="3" id="KW-0862">Zinc</keyword>
<dbReference type="GO" id="GO:1900378">
    <property type="term" value="P:positive regulation of secondary metabolite biosynthetic process"/>
    <property type="evidence" value="ECO:0007669"/>
    <property type="project" value="TreeGrafter"/>
</dbReference>
<dbReference type="SUPFAM" id="SSF57716">
    <property type="entry name" value="Glucocorticoid receptor-like (DNA-binding domain)"/>
    <property type="match status" value="1"/>
</dbReference>
<comment type="caution">
    <text evidence="6">The sequence shown here is derived from an EMBL/GenBank/DDBJ whole genome shotgun (WGS) entry which is preliminary data.</text>
</comment>
<gene>
    <name evidence="6" type="ORF">GCM10009069_07440</name>
</gene>
<evidence type="ECO:0000313" key="6">
    <source>
        <dbReference type="EMBL" id="GHA86729.1"/>
    </source>
</evidence>
<sequence length="87" mass="9377">MAGGWSKDGAIQDQIDDSVKDAVRHATARLPKGESAKFCVECGDPIPERRRAALPGVETCVPCQMERDGANTVSAFNRRGSKGSQMR</sequence>
<dbReference type="Proteomes" id="UP000634004">
    <property type="component" value="Unassembled WGS sequence"/>
</dbReference>
<feature type="zinc finger region" description="dksA C4-type" evidence="4">
    <location>
        <begin position="39"/>
        <end position="63"/>
    </location>
</feature>
<feature type="domain" description="Zinc finger DksA/TraR C4-type" evidence="5">
    <location>
        <begin position="37"/>
        <end position="67"/>
    </location>
</feature>
<keyword evidence="2" id="KW-0863">Zinc-finger</keyword>
<dbReference type="RefSeq" id="WP_189495538.1">
    <property type="nucleotide sequence ID" value="NZ_BMZH01000002.1"/>
</dbReference>
<evidence type="ECO:0000256" key="2">
    <source>
        <dbReference type="ARBA" id="ARBA00022771"/>
    </source>
</evidence>